<evidence type="ECO:0000313" key="1">
    <source>
        <dbReference type="EMBL" id="VYS79361.1"/>
    </source>
</evidence>
<dbReference type="EMBL" id="CACRSL010000003">
    <property type="protein sequence ID" value="VYS79361.1"/>
    <property type="molecule type" value="Genomic_DNA"/>
</dbReference>
<name>A0A6N2RGZ9_9FIRM</name>
<protein>
    <submittedName>
        <fullName evidence="1">Uncharacterized protein</fullName>
    </submittedName>
</protein>
<sequence length="40" mass="4676">MGTGKFKIFEEIMKKLLTNQFEIGIMKNNITKAKRSDKDK</sequence>
<accession>A0A6N2RGZ9</accession>
<gene>
    <name evidence="1" type="ORF">AULFYP135_00394</name>
</gene>
<reference evidence="1" key="1">
    <citation type="submission" date="2019-11" db="EMBL/GenBank/DDBJ databases">
        <authorList>
            <person name="Feng L."/>
        </authorList>
    </citation>
    <scope>NUCLEOTIDE SEQUENCE</scope>
    <source>
        <strain evidence="1">AundefinedLFYP135</strain>
    </source>
</reference>
<dbReference type="AlphaFoldDB" id="A0A6N2RGZ9"/>
<proteinExistence type="predicted"/>
<organism evidence="1">
    <name type="scientific">uncultured Anaerotruncus sp</name>
    <dbReference type="NCBI Taxonomy" id="905011"/>
    <lineage>
        <taxon>Bacteria</taxon>
        <taxon>Bacillati</taxon>
        <taxon>Bacillota</taxon>
        <taxon>Clostridia</taxon>
        <taxon>Eubacteriales</taxon>
        <taxon>Oscillospiraceae</taxon>
        <taxon>Anaerotruncus</taxon>
        <taxon>environmental samples</taxon>
    </lineage>
</organism>